<evidence type="ECO:0000313" key="1">
    <source>
        <dbReference type="EMBL" id="KWZ42679.1"/>
    </source>
</evidence>
<accession>A0ABR5TCF2</accession>
<proteinExistence type="predicted"/>
<comment type="caution">
    <text evidence="1">The sequence shown here is derived from an EMBL/GenBank/DDBJ whole genome shotgun (WGS) entry which is preliminary data.</text>
</comment>
<reference evidence="1 2" key="1">
    <citation type="submission" date="2015-11" db="EMBL/GenBank/DDBJ databases">
        <authorList>
            <person name="Sahl J."/>
            <person name="Wagner D."/>
            <person name="Keim P."/>
        </authorList>
    </citation>
    <scope>NUCLEOTIDE SEQUENCE [LARGE SCALE GENOMIC DNA]</scope>
    <source>
        <strain evidence="1 2">BDU18</strain>
    </source>
</reference>
<protein>
    <submittedName>
        <fullName evidence="1">Uncharacterized protein</fullName>
    </submittedName>
</protein>
<dbReference type="EMBL" id="LNJQ01000001">
    <property type="protein sequence ID" value="KWZ42679.1"/>
    <property type="molecule type" value="Genomic_DNA"/>
</dbReference>
<evidence type="ECO:0000313" key="2">
    <source>
        <dbReference type="Proteomes" id="UP000070255"/>
    </source>
</evidence>
<keyword evidence="2" id="KW-1185">Reference proteome</keyword>
<name>A0ABR5TCF2_9BURK</name>
<sequence>MIACGHSDSEWSCEQHALVVTPAVAASAPTPAFAKPFLFVRSASGVRRSASTTHARRICSRFGDRRVDARCVWSVCSIDFGQYVE</sequence>
<dbReference type="Proteomes" id="UP000070255">
    <property type="component" value="Unassembled WGS sequence"/>
</dbReference>
<gene>
    <name evidence="1" type="ORF">WS72_07220</name>
</gene>
<organism evidence="1 2">
    <name type="scientific">Burkholderia savannae</name>
    <dbReference type="NCBI Taxonomy" id="1637837"/>
    <lineage>
        <taxon>Bacteria</taxon>
        <taxon>Pseudomonadati</taxon>
        <taxon>Pseudomonadota</taxon>
        <taxon>Betaproteobacteria</taxon>
        <taxon>Burkholderiales</taxon>
        <taxon>Burkholderiaceae</taxon>
        <taxon>Burkholderia</taxon>
        <taxon>pseudomallei group</taxon>
    </lineage>
</organism>